<dbReference type="STRING" id="31246.A0A183NPU2"/>
<proteinExistence type="predicted"/>
<name>A0A183NPU2_9TREM</name>
<dbReference type="Proteomes" id="UP000269396">
    <property type="component" value="Unassembled WGS sequence"/>
</dbReference>
<organism evidence="2 3">
    <name type="scientific">Schistosoma mattheei</name>
    <dbReference type="NCBI Taxonomy" id="31246"/>
    <lineage>
        <taxon>Eukaryota</taxon>
        <taxon>Metazoa</taxon>
        <taxon>Spiralia</taxon>
        <taxon>Lophotrochozoa</taxon>
        <taxon>Platyhelminthes</taxon>
        <taxon>Trematoda</taxon>
        <taxon>Digenea</taxon>
        <taxon>Strigeidida</taxon>
        <taxon>Schistosomatoidea</taxon>
        <taxon>Schistosomatidae</taxon>
        <taxon>Schistosoma</taxon>
    </lineage>
</organism>
<reference evidence="2 3" key="1">
    <citation type="submission" date="2018-11" db="EMBL/GenBank/DDBJ databases">
        <authorList>
            <consortium name="Pathogen Informatics"/>
        </authorList>
    </citation>
    <scope>NUCLEOTIDE SEQUENCE [LARGE SCALE GENOMIC DNA]</scope>
    <source>
        <strain>Denwood</strain>
        <strain evidence="3">Zambia</strain>
    </source>
</reference>
<evidence type="ECO:0000313" key="2">
    <source>
        <dbReference type="EMBL" id="VDP03044.1"/>
    </source>
</evidence>
<feature type="region of interest" description="Disordered" evidence="1">
    <location>
        <begin position="24"/>
        <end position="102"/>
    </location>
</feature>
<sequence>MSKHIDSSPTLHVPLTFNLVPGSVLDPTWKQPTDPVSVESPPDTSTSSSSSSKAIVESPSSNVNENSSISKDVMDKSNKLDCDVSVTSESSERNSESGNTLYNASLTCSEDPSKTVNTEKPVLYLCEWECCTATFELKHQVGLITFY</sequence>
<evidence type="ECO:0000256" key="1">
    <source>
        <dbReference type="SAM" id="MobiDB-lite"/>
    </source>
</evidence>
<dbReference type="EMBL" id="UZAL01010097">
    <property type="protein sequence ID" value="VDP03044.1"/>
    <property type="molecule type" value="Genomic_DNA"/>
</dbReference>
<feature type="compositionally biased region" description="Basic and acidic residues" evidence="1">
    <location>
        <begin position="72"/>
        <end position="82"/>
    </location>
</feature>
<accession>A0A183NPU2</accession>
<dbReference type="AlphaFoldDB" id="A0A183NPU2"/>
<gene>
    <name evidence="2" type="ORF">SMTD_LOCUS4128</name>
</gene>
<evidence type="ECO:0000313" key="3">
    <source>
        <dbReference type="Proteomes" id="UP000269396"/>
    </source>
</evidence>
<protein>
    <submittedName>
        <fullName evidence="2">Uncharacterized protein</fullName>
    </submittedName>
</protein>
<feature type="compositionally biased region" description="Low complexity" evidence="1">
    <location>
        <begin position="34"/>
        <end position="70"/>
    </location>
</feature>
<keyword evidence="3" id="KW-1185">Reference proteome</keyword>